<proteinExistence type="predicted"/>
<protein>
    <submittedName>
        <fullName evidence="2">Uncharacterized protein</fullName>
    </submittedName>
</protein>
<evidence type="ECO:0000313" key="2">
    <source>
        <dbReference type="EMBL" id="TQN45252.1"/>
    </source>
</evidence>
<evidence type="ECO:0000256" key="1">
    <source>
        <dbReference type="SAM" id="Phobius"/>
    </source>
</evidence>
<dbReference type="AlphaFoldDB" id="A0A543PME6"/>
<dbReference type="EMBL" id="VFQF01000003">
    <property type="protein sequence ID" value="TQN45252.1"/>
    <property type="molecule type" value="Genomic_DNA"/>
</dbReference>
<comment type="caution">
    <text evidence="2">The sequence shown here is derived from an EMBL/GenBank/DDBJ whole genome shotgun (WGS) entry which is preliminary data.</text>
</comment>
<feature type="transmembrane region" description="Helical" evidence="1">
    <location>
        <begin position="42"/>
        <end position="61"/>
    </location>
</feature>
<sequence>MVAYPLYIAIATYMSGSIVRYLIFGFPAAVMFSPLASKGPKGIFVLGIMGIAGFALGIYWITHFVGGDAGPIP</sequence>
<accession>A0A543PME6</accession>
<reference evidence="2 3" key="1">
    <citation type="submission" date="2019-06" db="EMBL/GenBank/DDBJ databases">
        <title>Sequencing the genomes of 1000 actinobacteria strains.</title>
        <authorList>
            <person name="Klenk H.-P."/>
        </authorList>
    </citation>
    <scope>NUCLEOTIDE SEQUENCE [LARGE SCALE GENOMIC DNA]</scope>
    <source>
        <strain evidence="2 3">DSM 21776</strain>
    </source>
</reference>
<dbReference type="Proteomes" id="UP000320085">
    <property type="component" value="Unassembled WGS sequence"/>
</dbReference>
<keyword evidence="1" id="KW-1133">Transmembrane helix</keyword>
<gene>
    <name evidence="2" type="ORF">FHX52_4491</name>
</gene>
<keyword evidence="1" id="KW-0812">Transmembrane</keyword>
<organism evidence="2 3">
    <name type="scientific">Humibacillus xanthopallidus</name>
    <dbReference type="NCBI Taxonomy" id="412689"/>
    <lineage>
        <taxon>Bacteria</taxon>
        <taxon>Bacillati</taxon>
        <taxon>Actinomycetota</taxon>
        <taxon>Actinomycetes</taxon>
        <taxon>Micrococcales</taxon>
        <taxon>Intrasporangiaceae</taxon>
        <taxon>Humibacillus</taxon>
    </lineage>
</organism>
<feature type="transmembrane region" description="Helical" evidence="1">
    <location>
        <begin position="6"/>
        <end position="30"/>
    </location>
</feature>
<evidence type="ECO:0000313" key="3">
    <source>
        <dbReference type="Proteomes" id="UP000320085"/>
    </source>
</evidence>
<keyword evidence="1" id="KW-0472">Membrane</keyword>
<name>A0A543PME6_9MICO</name>